<reference evidence="1 2" key="1">
    <citation type="journal article" date="2010" name="Int. J. Syst. Evol. Microbiol.">
        <title>Reclassification of Herbaspirillum putei as a later heterotypic synonym of Herbaspirillum huttiense, with the description of H. huttiense subsp. huttiense subsp. nov. and H. huttiense subsp. putei subsp. nov., comb. nov., and description of Herbaspirillum aquaticum sp. nov.</title>
        <authorList>
            <person name="Dobritsa A.P."/>
            <person name="Reddy M.C."/>
            <person name="Samadpour M."/>
        </authorList>
    </citation>
    <scope>NUCLEOTIDE SEQUENCE [LARGE SCALE GENOMIC DNA]</scope>
    <source>
        <strain evidence="1 2">IEH 4430</strain>
    </source>
</reference>
<dbReference type="Proteomes" id="UP000214747">
    <property type="component" value="Unassembled WGS sequence"/>
</dbReference>
<gene>
    <name evidence="1" type="ORF">CEJ45_08465</name>
</gene>
<organism evidence="1 2">
    <name type="scientific">Herbaspirillum aquaticum</name>
    <dbReference type="NCBI Taxonomy" id="568783"/>
    <lineage>
        <taxon>Bacteria</taxon>
        <taxon>Pseudomonadati</taxon>
        <taxon>Pseudomonadota</taxon>
        <taxon>Betaproteobacteria</taxon>
        <taxon>Burkholderiales</taxon>
        <taxon>Oxalobacteraceae</taxon>
        <taxon>Herbaspirillum</taxon>
    </lineage>
</organism>
<keyword evidence="2" id="KW-1185">Reference proteome</keyword>
<proteinExistence type="predicted"/>
<name>A0A225SVS5_9BURK</name>
<dbReference type="AlphaFoldDB" id="A0A225SVS5"/>
<comment type="caution">
    <text evidence="1">The sequence shown here is derived from an EMBL/GenBank/DDBJ whole genome shotgun (WGS) entry which is preliminary data.</text>
</comment>
<dbReference type="RefSeq" id="WP_088754711.1">
    <property type="nucleotide sequence ID" value="NZ_NJGV01000006.1"/>
</dbReference>
<accession>A0A225SVS5</accession>
<evidence type="ECO:0000313" key="1">
    <source>
        <dbReference type="EMBL" id="OWY35296.1"/>
    </source>
</evidence>
<protein>
    <submittedName>
        <fullName evidence="1">Uncharacterized protein</fullName>
    </submittedName>
</protein>
<evidence type="ECO:0000313" key="2">
    <source>
        <dbReference type="Proteomes" id="UP000214747"/>
    </source>
</evidence>
<sequence>MAELSTVTRTKVAQVAGSKMTATANNRERVAIIDTAAAYSAANGDTFGTGIIIPKGARLLAPYLSNAAGNASSTLSIGIRDAVTGVAIDATALINAASLAAASAGQISTGTKIVNGQYYVMPQDVELYGTFGGATPLANAAIRVEVQYVAP</sequence>
<dbReference type="EMBL" id="NJGV01000006">
    <property type="protein sequence ID" value="OWY35296.1"/>
    <property type="molecule type" value="Genomic_DNA"/>
</dbReference>